<gene>
    <name evidence="1" type="ORF">DID88_006372</name>
</gene>
<reference evidence="1 2" key="1">
    <citation type="submission" date="2018-06" db="EMBL/GenBank/DDBJ databases">
        <title>Genome Sequence of the Brown Rot Fungal Pathogen Monilinia fructigena.</title>
        <authorList>
            <person name="Landi L."/>
            <person name="De Miccolis Angelini R.M."/>
            <person name="Pollastro S."/>
            <person name="Abate D."/>
            <person name="Faretra F."/>
            <person name="Romanazzi G."/>
        </authorList>
    </citation>
    <scope>NUCLEOTIDE SEQUENCE [LARGE SCALE GENOMIC DNA]</scope>
    <source>
        <strain evidence="1 2">Mfrg269</strain>
    </source>
</reference>
<organism evidence="1 2">
    <name type="scientific">Monilinia fructigena</name>
    <dbReference type="NCBI Taxonomy" id="38457"/>
    <lineage>
        <taxon>Eukaryota</taxon>
        <taxon>Fungi</taxon>
        <taxon>Dikarya</taxon>
        <taxon>Ascomycota</taxon>
        <taxon>Pezizomycotina</taxon>
        <taxon>Leotiomycetes</taxon>
        <taxon>Helotiales</taxon>
        <taxon>Sclerotiniaceae</taxon>
        <taxon>Monilinia</taxon>
    </lineage>
</organism>
<accession>A0A395J2H9</accession>
<dbReference type="EMBL" id="QKRW01000006">
    <property type="protein sequence ID" value="RAL66690.1"/>
    <property type="molecule type" value="Genomic_DNA"/>
</dbReference>
<proteinExistence type="predicted"/>
<dbReference type="AlphaFoldDB" id="A0A395J2H9"/>
<evidence type="ECO:0000313" key="2">
    <source>
        <dbReference type="Proteomes" id="UP000249056"/>
    </source>
</evidence>
<protein>
    <submittedName>
        <fullName evidence="1">Uncharacterized protein</fullName>
    </submittedName>
</protein>
<dbReference type="Proteomes" id="UP000249056">
    <property type="component" value="Unassembled WGS sequence"/>
</dbReference>
<keyword evidence="2" id="KW-1185">Reference proteome</keyword>
<evidence type="ECO:0000313" key="1">
    <source>
        <dbReference type="EMBL" id="RAL66690.1"/>
    </source>
</evidence>
<sequence>MSTTTRNYYVFDIRFYTGFTPPKHYQHGISNYAAIVQYLFEIMSHATHGFSSSFPSLLIEPTRGGSLSHVLGSSLKDIVLDNSQDHASFKVFFMNHRYPALQSTMIESSYSSTLT</sequence>
<name>A0A395J2H9_9HELO</name>
<comment type="caution">
    <text evidence="1">The sequence shown here is derived from an EMBL/GenBank/DDBJ whole genome shotgun (WGS) entry which is preliminary data.</text>
</comment>